<protein>
    <submittedName>
        <fullName evidence="16">Fatty acid 2-hydroxylase</fullName>
    </submittedName>
</protein>
<feature type="transmembrane region" description="Helical" evidence="14">
    <location>
        <begin position="76"/>
        <end position="94"/>
    </location>
</feature>
<feature type="transmembrane region" description="Helical" evidence="14">
    <location>
        <begin position="207"/>
        <end position="224"/>
    </location>
</feature>
<feature type="domain" description="Fatty acid hydroxylase" evidence="15">
    <location>
        <begin position="135"/>
        <end position="274"/>
    </location>
</feature>
<evidence type="ECO:0000256" key="14">
    <source>
        <dbReference type="SAM" id="Phobius"/>
    </source>
</evidence>
<dbReference type="PANTHER" id="PTHR12863:SF1">
    <property type="entry name" value="FATTY ACID 2-HYDROXYLASE"/>
    <property type="match status" value="1"/>
</dbReference>
<keyword evidence="8" id="KW-0862">Zinc</keyword>
<keyword evidence="17" id="KW-1185">Reference proteome</keyword>
<evidence type="ECO:0000313" key="17">
    <source>
        <dbReference type="Proteomes" id="UP000023152"/>
    </source>
</evidence>
<dbReference type="GO" id="GO:0005506">
    <property type="term" value="F:iron ion binding"/>
    <property type="evidence" value="ECO:0007669"/>
    <property type="project" value="InterPro"/>
</dbReference>
<dbReference type="EMBL" id="ASPP01004899">
    <property type="protein sequence ID" value="ETO31482.1"/>
    <property type="molecule type" value="Genomic_DNA"/>
</dbReference>
<keyword evidence="4 14" id="KW-0812">Transmembrane</keyword>
<dbReference type="GO" id="GO:0006633">
    <property type="term" value="P:fatty acid biosynthetic process"/>
    <property type="evidence" value="ECO:0007669"/>
    <property type="project" value="UniProtKB-KW"/>
</dbReference>
<evidence type="ECO:0000313" key="16">
    <source>
        <dbReference type="EMBL" id="ETO31482.1"/>
    </source>
</evidence>
<keyword evidence="3" id="KW-0444">Lipid biosynthesis</keyword>
<comment type="caution">
    <text evidence="16">The sequence shown here is derived from an EMBL/GenBank/DDBJ whole genome shotgun (WGS) entry which is preliminary data.</text>
</comment>
<evidence type="ECO:0000256" key="8">
    <source>
        <dbReference type="ARBA" id="ARBA00022833"/>
    </source>
</evidence>
<keyword evidence="5" id="KW-0479">Metal-binding</keyword>
<sequence length="275" mass="32633">MTQTTTLTSTISNTEKQRAFIVDHNKKQSLPNGNIIDWKKGLFNQIALVGECYDEWIEHPKLGRCRLFDSNIRESFSFTPWWVVPALYIPWSLLETRYSLTWHDSIFYQTLEQLGVVKDWYEYVPVVSYVLLAYLFGIFFWTFFEYVCHRFAFHWHPKTPLQRYAHFLGHGLHHITPEDEFRLVFPPVISIPLALMFRTLFYKTFPYGFGSAFFGGFLLGYAAYESTHFLTHHMPFGSWLKNRFYYHSKHHFDPVKQGKIFGVSSQFWDIVFGTL</sequence>
<evidence type="ECO:0000256" key="10">
    <source>
        <dbReference type="ARBA" id="ARBA00023002"/>
    </source>
</evidence>
<name>X6P1Q5_RETFI</name>
<dbReference type="OMA" id="HFVHHDQ"/>
<evidence type="ECO:0000259" key="15">
    <source>
        <dbReference type="Pfam" id="PF04116"/>
    </source>
</evidence>
<evidence type="ECO:0000256" key="3">
    <source>
        <dbReference type="ARBA" id="ARBA00022516"/>
    </source>
</evidence>
<organism evidence="16 17">
    <name type="scientific">Reticulomyxa filosa</name>
    <dbReference type="NCBI Taxonomy" id="46433"/>
    <lineage>
        <taxon>Eukaryota</taxon>
        <taxon>Sar</taxon>
        <taxon>Rhizaria</taxon>
        <taxon>Retaria</taxon>
        <taxon>Foraminifera</taxon>
        <taxon>Monothalamids</taxon>
        <taxon>Reticulomyxidae</taxon>
        <taxon>Reticulomyxa</taxon>
    </lineage>
</organism>
<dbReference type="OrthoDB" id="260519at2759"/>
<evidence type="ECO:0000256" key="2">
    <source>
        <dbReference type="ARBA" id="ARBA00004477"/>
    </source>
</evidence>
<evidence type="ECO:0000256" key="7">
    <source>
        <dbReference type="ARBA" id="ARBA00022832"/>
    </source>
</evidence>
<dbReference type="Proteomes" id="UP000023152">
    <property type="component" value="Unassembled WGS sequence"/>
</dbReference>
<evidence type="ECO:0000256" key="13">
    <source>
        <dbReference type="ARBA" id="ARBA00023160"/>
    </source>
</evidence>
<keyword evidence="11" id="KW-0443">Lipid metabolism</keyword>
<keyword evidence="6" id="KW-0256">Endoplasmic reticulum</keyword>
<keyword evidence="12 14" id="KW-0472">Membrane</keyword>
<dbReference type="PANTHER" id="PTHR12863">
    <property type="entry name" value="FATTY ACID HYDROXYLASE"/>
    <property type="match status" value="1"/>
</dbReference>
<reference evidence="16 17" key="1">
    <citation type="journal article" date="2013" name="Curr. Biol.">
        <title>The Genome of the Foraminiferan Reticulomyxa filosa.</title>
        <authorList>
            <person name="Glockner G."/>
            <person name="Hulsmann N."/>
            <person name="Schleicher M."/>
            <person name="Noegel A.A."/>
            <person name="Eichinger L."/>
            <person name="Gallinger C."/>
            <person name="Pawlowski J."/>
            <person name="Sierra R."/>
            <person name="Euteneuer U."/>
            <person name="Pillet L."/>
            <person name="Moustafa A."/>
            <person name="Platzer M."/>
            <person name="Groth M."/>
            <person name="Szafranski K."/>
            <person name="Schliwa M."/>
        </authorList>
    </citation>
    <scope>NUCLEOTIDE SEQUENCE [LARGE SCALE GENOMIC DNA]</scope>
</reference>
<dbReference type="AlphaFoldDB" id="X6P1Q5"/>
<evidence type="ECO:0000256" key="9">
    <source>
        <dbReference type="ARBA" id="ARBA00022989"/>
    </source>
</evidence>
<keyword evidence="9 14" id="KW-1133">Transmembrane helix</keyword>
<dbReference type="InterPro" id="IPR014430">
    <property type="entry name" value="Scs7"/>
</dbReference>
<accession>X6P1Q5</accession>
<evidence type="ECO:0000256" key="6">
    <source>
        <dbReference type="ARBA" id="ARBA00022824"/>
    </source>
</evidence>
<comment type="cofactor">
    <cofactor evidence="1">
        <name>Zn(2+)</name>
        <dbReference type="ChEBI" id="CHEBI:29105"/>
    </cofactor>
</comment>
<evidence type="ECO:0000256" key="1">
    <source>
        <dbReference type="ARBA" id="ARBA00001947"/>
    </source>
</evidence>
<evidence type="ECO:0000256" key="4">
    <source>
        <dbReference type="ARBA" id="ARBA00022692"/>
    </source>
</evidence>
<keyword evidence="7" id="KW-0276">Fatty acid metabolism</keyword>
<dbReference type="GO" id="GO:0005789">
    <property type="term" value="C:endoplasmic reticulum membrane"/>
    <property type="evidence" value="ECO:0007669"/>
    <property type="project" value="UniProtKB-SubCell"/>
</dbReference>
<comment type="subcellular location">
    <subcellularLocation>
        <location evidence="2">Endoplasmic reticulum membrane</location>
        <topology evidence="2">Multi-pass membrane protein</topology>
    </subcellularLocation>
</comment>
<evidence type="ECO:0000256" key="11">
    <source>
        <dbReference type="ARBA" id="ARBA00023098"/>
    </source>
</evidence>
<gene>
    <name evidence="16" type="ORF">RFI_05637</name>
</gene>
<proteinExistence type="predicted"/>
<dbReference type="Pfam" id="PF04116">
    <property type="entry name" value="FA_hydroxylase"/>
    <property type="match status" value="1"/>
</dbReference>
<feature type="transmembrane region" description="Helical" evidence="14">
    <location>
        <begin position="126"/>
        <end position="148"/>
    </location>
</feature>
<evidence type="ECO:0000256" key="12">
    <source>
        <dbReference type="ARBA" id="ARBA00023136"/>
    </source>
</evidence>
<dbReference type="GO" id="GO:0080132">
    <property type="term" value="F:fatty acid 2-hydroxylase activity"/>
    <property type="evidence" value="ECO:0007669"/>
    <property type="project" value="InterPro"/>
</dbReference>
<evidence type="ECO:0000256" key="5">
    <source>
        <dbReference type="ARBA" id="ARBA00022723"/>
    </source>
</evidence>
<keyword evidence="10" id="KW-0560">Oxidoreductase</keyword>
<keyword evidence="13" id="KW-0275">Fatty acid biosynthesis</keyword>
<dbReference type="InterPro" id="IPR006694">
    <property type="entry name" value="Fatty_acid_hydroxylase"/>
</dbReference>